<sequence>MDSKSAVVGTGTIIIVVAAAGVVTTIQAGIIALLYRKCAKLTRKLHELQWANSQSVLSLRSEIVGLRNIVNLLERRIAESRAGPLSNSAQNSQRIGIGRVASVNSVSEGEYADAVDDPDFFRTVDCQGTQGIRHQ</sequence>
<dbReference type="AlphaFoldDB" id="A0A183BQF3"/>
<reference evidence="2" key="1">
    <citation type="submission" date="2013-12" db="EMBL/GenBank/DDBJ databases">
        <authorList>
            <person name="Aslett M."/>
        </authorList>
    </citation>
    <scope>NUCLEOTIDE SEQUENCE [LARGE SCALE GENOMIC DNA]</scope>
    <source>
        <strain evidence="2">Lindley</strain>
    </source>
</reference>
<feature type="transmembrane region" description="Helical" evidence="1">
    <location>
        <begin position="12"/>
        <end position="35"/>
    </location>
</feature>
<organism evidence="2 3">
    <name type="scientific">Globodera pallida</name>
    <name type="common">Potato cyst nematode worm</name>
    <name type="synonym">Heterodera pallida</name>
    <dbReference type="NCBI Taxonomy" id="36090"/>
    <lineage>
        <taxon>Eukaryota</taxon>
        <taxon>Metazoa</taxon>
        <taxon>Ecdysozoa</taxon>
        <taxon>Nematoda</taxon>
        <taxon>Chromadorea</taxon>
        <taxon>Rhabditida</taxon>
        <taxon>Tylenchina</taxon>
        <taxon>Tylenchomorpha</taxon>
        <taxon>Tylenchoidea</taxon>
        <taxon>Heteroderidae</taxon>
        <taxon>Heteroderinae</taxon>
        <taxon>Globodera</taxon>
    </lineage>
</organism>
<protein>
    <submittedName>
        <fullName evidence="3">Col_cuticle_N domain-containing protein</fullName>
    </submittedName>
</protein>
<dbReference type="WBParaSite" id="GPLIN_000283900">
    <property type="protein sequence ID" value="GPLIN_000283900"/>
    <property type="gene ID" value="GPLIN_000283900"/>
</dbReference>
<evidence type="ECO:0000313" key="3">
    <source>
        <dbReference type="WBParaSite" id="GPLIN_000283900"/>
    </source>
</evidence>
<keyword evidence="1" id="KW-0812">Transmembrane</keyword>
<reference evidence="3" key="3">
    <citation type="submission" date="2016-06" db="UniProtKB">
        <authorList>
            <consortium name="WormBaseParasite"/>
        </authorList>
    </citation>
    <scope>IDENTIFICATION</scope>
</reference>
<dbReference type="Proteomes" id="UP000050741">
    <property type="component" value="Unassembled WGS sequence"/>
</dbReference>
<keyword evidence="1" id="KW-0472">Membrane</keyword>
<evidence type="ECO:0000313" key="2">
    <source>
        <dbReference type="Proteomes" id="UP000050741"/>
    </source>
</evidence>
<accession>A0A183BQF3</accession>
<keyword evidence="1" id="KW-1133">Transmembrane helix</keyword>
<proteinExistence type="predicted"/>
<evidence type="ECO:0000256" key="1">
    <source>
        <dbReference type="SAM" id="Phobius"/>
    </source>
</evidence>
<keyword evidence="2" id="KW-1185">Reference proteome</keyword>
<reference evidence="2" key="2">
    <citation type="submission" date="2014-05" db="EMBL/GenBank/DDBJ databases">
        <title>The genome and life-stage specific transcriptomes of Globodera pallida elucidate key aspects of plant parasitism by a cyst nematode.</title>
        <authorList>
            <person name="Cotton J.A."/>
            <person name="Lilley C.J."/>
            <person name="Jones L.M."/>
            <person name="Kikuchi T."/>
            <person name="Reid A.J."/>
            <person name="Thorpe P."/>
            <person name="Tsai I.J."/>
            <person name="Beasley H."/>
            <person name="Blok V."/>
            <person name="Cock P.J.A."/>
            <person name="Van den Akker S.E."/>
            <person name="Holroyd N."/>
            <person name="Hunt M."/>
            <person name="Mantelin S."/>
            <person name="Naghra H."/>
            <person name="Pain A."/>
            <person name="Palomares-Rius J.E."/>
            <person name="Zarowiecki M."/>
            <person name="Berriman M."/>
            <person name="Jones J.T."/>
            <person name="Urwin P.E."/>
        </authorList>
    </citation>
    <scope>NUCLEOTIDE SEQUENCE [LARGE SCALE GENOMIC DNA]</scope>
    <source>
        <strain evidence="2">Lindley</strain>
    </source>
</reference>
<name>A0A183BQF3_GLOPA</name>